<gene>
    <name evidence="1" type="ORF">PsYK624_068010</name>
</gene>
<organism evidence="1 2">
    <name type="scientific">Phanerochaete sordida</name>
    <dbReference type="NCBI Taxonomy" id="48140"/>
    <lineage>
        <taxon>Eukaryota</taxon>
        <taxon>Fungi</taxon>
        <taxon>Dikarya</taxon>
        <taxon>Basidiomycota</taxon>
        <taxon>Agaricomycotina</taxon>
        <taxon>Agaricomycetes</taxon>
        <taxon>Polyporales</taxon>
        <taxon>Phanerochaetaceae</taxon>
        <taxon>Phanerochaete</taxon>
    </lineage>
</organism>
<accession>A0A9P3LE66</accession>
<name>A0A9P3LE66_9APHY</name>
<comment type="caution">
    <text evidence="1">The sequence shown here is derived from an EMBL/GenBank/DDBJ whole genome shotgun (WGS) entry which is preliminary data.</text>
</comment>
<dbReference type="Proteomes" id="UP000703269">
    <property type="component" value="Unassembled WGS sequence"/>
</dbReference>
<proteinExistence type="predicted"/>
<reference evidence="1 2" key="1">
    <citation type="submission" date="2021-08" db="EMBL/GenBank/DDBJ databases">
        <title>Draft Genome Sequence of Phanerochaete sordida strain YK-624.</title>
        <authorList>
            <person name="Mori T."/>
            <person name="Dohra H."/>
            <person name="Suzuki T."/>
            <person name="Kawagishi H."/>
            <person name="Hirai H."/>
        </authorList>
    </citation>
    <scope>NUCLEOTIDE SEQUENCE [LARGE SCALE GENOMIC DNA]</scope>
    <source>
        <strain evidence="1 2">YK-624</strain>
    </source>
</reference>
<protein>
    <submittedName>
        <fullName evidence="1">Uncharacterized protein</fullName>
    </submittedName>
</protein>
<evidence type="ECO:0000313" key="2">
    <source>
        <dbReference type="Proteomes" id="UP000703269"/>
    </source>
</evidence>
<keyword evidence="2" id="KW-1185">Reference proteome</keyword>
<evidence type="ECO:0000313" key="1">
    <source>
        <dbReference type="EMBL" id="GJE90657.1"/>
    </source>
</evidence>
<sequence>MRRSGLKQVLSARRPQHASRAVSGCRRHGCRVRDTRTCTQFHHLLNSGNSSRPAFTDYRQCASAFISPGKVSASGSSNSTQKLCT</sequence>
<dbReference type="AlphaFoldDB" id="A0A9P3LE66"/>
<dbReference type="EMBL" id="BPQB01000017">
    <property type="protein sequence ID" value="GJE90657.1"/>
    <property type="molecule type" value="Genomic_DNA"/>
</dbReference>